<dbReference type="Proteomes" id="UP001188597">
    <property type="component" value="Unassembled WGS sequence"/>
</dbReference>
<dbReference type="GO" id="GO:0005737">
    <property type="term" value="C:cytoplasm"/>
    <property type="evidence" value="ECO:0007669"/>
    <property type="project" value="UniProtKB-SubCell"/>
</dbReference>
<reference evidence="6" key="1">
    <citation type="submission" date="2022-12" db="EMBL/GenBank/DDBJ databases">
        <title>Draft genome assemblies for two species of Escallonia (Escalloniales).</title>
        <authorList>
            <person name="Chanderbali A."/>
            <person name="Dervinis C."/>
            <person name="Anghel I."/>
            <person name="Soltis D."/>
            <person name="Soltis P."/>
            <person name="Zapata F."/>
        </authorList>
    </citation>
    <scope>NUCLEOTIDE SEQUENCE</scope>
    <source>
        <strain evidence="6">UCBG64.0493</strain>
        <tissue evidence="6">Leaf</tissue>
    </source>
</reference>
<dbReference type="InterPro" id="IPR036249">
    <property type="entry name" value="Thioredoxin-like_sf"/>
</dbReference>
<keyword evidence="3" id="KW-0963">Cytoplasm</keyword>
<evidence type="ECO:0000256" key="1">
    <source>
        <dbReference type="ARBA" id="ARBA00004496"/>
    </source>
</evidence>
<protein>
    <recommendedName>
        <fullName evidence="5">Glutaredoxin domain-containing protein</fullName>
    </recommendedName>
</protein>
<comment type="similarity">
    <text evidence="2">Belongs to the glutaredoxin family. CC-type subfamily.</text>
</comment>
<sequence length="146" mass="16482">MDEVERLAAEDSVVIFTKSSCCMCHTIETLIRSFGANPTVYELDQLQNGREMERALKKLGRKPSVPSVFIGSELVGGSNEVMSLNIRGKLKPMLIEANAIWLPQSKLYCLTSLMRRCCMFFILQKLKMEAESKEDREVMTAAFVPI</sequence>
<comment type="caution">
    <text evidence="6">The sequence shown here is derived from an EMBL/GenBank/DDBJ whole genome shotgun (WGS) entry which is preliminary data.</text>
</comment>
<keyword evidence="7" id="KW-1185">Reference proteome</keyword>
<keyword evidence="4" id="KW-0676">Redox-active center</keyword>
<proteinExistence type="inferred from homology"/>
<dbReference type="NCBIfam" id="TIGR02189">
    <property type="entry name" value="GlrX-like_plant"/>
    <property type="match status" value="1"/>
</dbReference>
<evidence type="ECO:0000256" key="3">
    <source>
        <dbReference type="ARBA" id="ARBA00022490"/>
    </source>
</evidence>
<dbReference type="EMBL" id="JAVXUP010000653">
    <property type="protein sequence ID" value="KAK3023488.1"/>
    <property type="molecule type" value="Genomic_DNA"/>
</dbReference>
<dbReference type="SUPFAM" id="SSF52833">
    <property type="entry name" value="Thioredoxin-like"/>
    <property type="match status" value="1"/>
</dbReference>
<dbReference type="InterPro" id="IPR011905">
    <property type="entry name" value="GlrX-like_pln_2"/>
</dbReference>
<dbReference type="PROSITE" id="PS51354">
    <property type="entry name" value="GLUTAREDOXIN_2"/>
    <property type="match status" value="1"/>
</dbReference>
<evidence type="ECO:0000313" key="6">
    <source>
        <dbReference type="EMBL" id="KAK3023488.1"/>
    </source>
</evidence>
<dbReference type="PANTHER" id="PTHR10168">
    <property type="entry name" value="GLUTAREDOXIN"/>
    <property type="match status" value="1"/>
</dbReference>
<evidence type="ECO:0000259" key="5">
    <source>
        <dbReference type="Pfam" id="PF00462"/>
    </source>
</evidence>
<name>A0AA89B2J5_9ASTE</name>
<evidence type="ECO:0000313" key="7">
    <source>
        <dbReference type="Proteomes" id="UP001188597"/>
    </source>
</evidence>
<dbReference type="InterPro" id="IPR014025">
    <property type="entry name" value="Glutaredoxin_subgr"/>
</dbReference>
<dbReference type="PRINTS" id="PR00160">
    <property type="entry name" value="GLUTAREDOXIN"/>
</dbReference>
<dbReference type="AlphaFoldDB" id="A0AA89B2J5"/>
<dbReference type="CDD" id="cd03419">
    <property type="entry name" value="GRX_GRXh_1_2_like"/>
    <property type="match status" value="1"/>
</dbReference>
<dbReference type="Gene3D" id="3.40.30.10">
    <property type="entry name" value="Glutaredoxin"/>
    <property type="match status" value="1"/>
</dbReference>
<feature type="domain" description="Glutaredoxin" evidence="5">
    <location>
        <begin position="13"/>
        <end position="75"/>
    </location>
</feature>
<organism evidence="6 7">
    <name type="scientific">Escallonia herrerae</name>
    <dbReference type="NCBI Taxonomy" id="1293975"/>
    <lineage>
        <taxon>Eukaryota</taxon>
        <taxon>Viridiplantae</taxon>
        <taxon>Streptophyta</taxon>
        <taxon>Embryophyta</taxon>
        <taxon>Tracheophyta</taxon>
        <taxon>Spermatophyta</taxon>
        <taxon>Magnoliopsida</taxon>
        <taxon>eudicotyledons</taxon>
        <taxon>Gunneridae</taxon>
        <taxon>Pentapetalae</taxon>
        <taxon>asterids</taxon>
        <taxon>campanulids</taxon>
        <taxon>Escalloniales</taxon>
        <taxon>Escalloniaceae</taxon>
        <taxon>Escallonia</taxon>
    </lineage>
</organism>
<evidence type="ECO:0000256" key="4">
    <source>
        <dbReference type="ARBA" id="ARBA00023284"/>
    </source>
</evidence>
<evidence type="ECO:0000256" key="2">
    <source>
        <dbReference type="ARBA" id="ARBA00007568"/>
    </source>
</evidence>
<comment type="subcellular location">
    <subcellularLocation>
        <location evidence="1">Cytoplasm</location>
    </subcellularLocation>
</comment>
<gene>
    <name evidence="6" type="ORF">RJ639_045075</name>
</gene>
<dbReference type="Pfam" id="PF00462">
    <property type="entry name" value="Glutaredoxin"/>
    <property type="match status" value="1"/>
</dbReference>
<accession>A0AA89B2J5</accession>
<dbReference type="InterPro" id="IPR002109">
    <property type="entry name" value="Glutaredoxin"/>
</dbReference>